<evidence type="ECO:0000256" key="1">
    <source>
        <dbReference type="SAM" id="MobiDB-lite"/>
    </source>
</evidence>
<name>A0A9D3Q0F0_MEGAT</name>
<gene>
    <name evidence="2" type="ORF">MATL_G00108460</name>
</gene>
<keyword evidence="3" id="KW-1185">Reference proteome</keyword>
<feature type="compositionally biased region" description="Gly residues" evidence="1">
    <location>
        <begin position="20"/>
        <end position="29"/>
    </location>
</feature>
<dbReference type="EMBL" id="JAFDVH010000008">
    <property type="protein sequence ID" value="KAG7472403.1"/>
    <property type="molecule type" value="Genomic_DNA"/>
</dbReference>
<dbReference type="AlphaFoldDB" id="A0A9D3Q0F0"/>
<evidence type="ECO:0000313" key="3">
    <source>
        <dbReference type="Proteomes" id="UP001046870"/>
    </source>
</evidence>
<proteinExistence type="predicted"/>
<feature type="region of interest" description="Disordered" evidence="1">
    <location>
        <begin position="65"/>
        <end position="88"/>
    </location>
</feature>
<dbReference type="Proteomes" id="UP001046870">
    <property type="component" value="Chromosome 8"/>
</dbReference>
<comment type="caution">
    <text evidence="2">The sequence shown here is derived from an EMBL/GenBank/DDBJ whole genome shotgun (WGS) entry which is preliminary data.</text>
</comment>
<organism evidence="2 3">
    <name type="scientific">Megalops atlanticus</name>
    <name type="common">Tarpon</name>
    <name type="synonym">Clupea gigantea</name>
    <dbReference type="NCBI Taxonomy" id="7932"/>
    <lineage>
        <taxon>Eukaryota</taxon>
        <taxon>Metazoa</taxon>
        <taxon>Chordata</taxon>
        <taxon>Craniata</taxon>
        <taxon>Vertebrata</taxon>
        <taxon>Euteleostomi</taxon>
        <taxon>Actinopterygii</taxon>
        <taxon>Neopterygii</taxon>
        <taxon>Teleostei</taxon>
        <taxon>Elopiformes</taxon>
        <taxon>Megalopidae</taxon>
        <taxon>Megalops</taxon>
    </lineage>
</organism>
<evidence type="ECO:0000313" key="2">
    <source>
        <dbReference type="EMBL" id="KAG7472403.1"/>
    </source>
</evidence>
<protein>
    <submittedName>
        <fullName evidence="2">Uncharacterized protein</fullName>
    </submittedName>
</protein>
<feature type="compositionally biased region" description="Acidic residues" evidence="1">
    <location>
        <begin position="109"/>
        <end position="118"/>
    </location>
</feature>
<accession>A0A9D3Q0F0</accession>
<sequence>MFALLGNFNHPDRRQRAPQGGEGGEGGGRTLVSSTGQSASAIYLTTLATPALLLREAGAEALRDALGLSQEAPSPSPSSPAFPAEEGSGDWALSLSLLNELLEDGQLSLEEDEEEDEADLRRGQPARRRTNSIPCDCSDFVRDETFGAAI</sequence>
<dbReference type="OrthoDB" id="8961155at2759"/>
<reference evidence="2" key="1">
    <citation type="submission" date="2021-01" db="EMBL/GenBank/DDBJ databases">
        <authorList>
            <person name="Zahm M."/>
            <person name="Roques C."/>
            <person name="Cabau C."/>
            <person name="Klopp C."/>
            <person name="Donnadieu C."/>
            <person name="Jouanno E."/>
            <person name="Lampietro C."/>
            <person name="Louis A."/>
            <person name="Herpin A."/>
            <person name="Echchiki A."/>
            <person name="Berthelot C."/>
            <person name="Parey E."/>
            <person name="Roest-Crollius H."/>
            <person name="Braasch I."/>
            <person name="Postlethwait J."/>
            <person name="Bobe J."/>
            <person name="Montfort J."/>
            <person name="Bouchez O."/>
            <person name="Begum T."/>
            <person name="Mejri S."/>
            <person name="Adams A."/>
            <person name="Chen W.-J."/>
            <person name="Guiguen Y."/>
        </authorList>
    </citation>
    <scope>NUCLEOTIDE SEQUENCE</scope>
    <source>
        <strain evidence="2">YG-15Mar2019-1</strain>
        <tissue evidence="2">Brain</tissue>
    </source>
</reference>
<feature type="region of interest" description="Disordered" evidence="1">
    <location>
        <begin position="104"/>
        <end position="134"/>
    </location>
</feature>
<feature type="region of interest" description="Disordered" evidence="1">
    <location>
        <begin position="1"/>
        <end position="33"/>
    </location>
</feature>